<dbReference type="InterPro" id="IPR036286">
    <property type="entry name" value="LexA/Signal_pep-like_sf"/>
</dbReference>
<dbReference type="RefSeq" id="WP_013142530.1">
    <property type="nucleotide sequence ID" value="NC_014205.1"/>
</dbReference>
<evidence type="ECO:0000313" key="2">
    <source>
        <dbReference type="EMBL" id="ADI31332.1"/>
    </source>
</evidence>
<keyword evidence="1" id="KW-0472">Membrane</keyword>
<feature type="transmembrane region" description="Helical" evidence="1">
    <location>
        <begin position="7"/>
        <end position="35"/>
    </location>
</feature>
<keyword evidence="1" id="KW-1133">Transmembrane helix</keyword>
<accession>D7DAY5</accession>
<protein>
    <submittedName>
        <fullName evidence="2">Peptidase S26B, signal peptidase</fullName>
    </submittedName>
</protein>
<dbReference type="Proteomes" id="UP000002573">
    <property type="component" value="Chromosome"/>
</dbReference>
<keyword evidence="1" id="KW-0812">Transmembrane</keyword>
<dbReference type="KEGG" id="shc:Shell_0190"/>
<name>D7DAY5_STAHD</name>
<dbReference type="SUPFAM" id="SSF51306">
    <property type="entry name" value="LexA/Signal peptidase"/>
    <property type="match status" value="1"/>
</dbReference>
<dbReference type="eggNOG" id="arCOG01739">
    <property type="taxonomic scope" value="Archaea"/>
</dbReference>
<dbReference type="OrthoDB" id="4822at2157"/>
<dbReference type="EMBL" id="CP002051">
    <property type="protein sequence ID" value="ADI31332.1"/>
    <property type="molecule type" value="Genomic_DNA"/>
</dbReference>
<dbReference type="HOGENOM" id="CLU_695626_0_0_2"/>
<keyword evidence="3" id="KW-1185">Reference proteome</keyword>
<evidence type="ECO:0000256" key="1">
    <source>
        <dbReference type="SAM" id="Phobius"/>
    </source>
</evidence>
<reference evidence="2 3" key="2">
    <citation type="journal article" date="2011" name="Stand. Genomic Sci.">
        <title>Complete genome sequence of Staphylothermus hellenicus P8.</title>
        <authorList>
            <person name="Anderson I."/>
            <person name="Wirth R."/>
            <person name="Lucas S."/>
            <person name="Copeland A."/>
            <person name="Lapidus A."/>
            <person name="Cheng J.F."/>
            <person name="Goodwin L."/>
            <person name="Pitluck S."/>
            <person name="Davenport K."/>
            <person name="Detter J.C."/>
            <person name="Han C."/>
            <person name="Tapia R."/>
            <person name="Land M."/>
            <person name="Hauser L."/>
            <person name="Pati A."/>
            <person name="Mikhailova N."/>
            <person name="Woyke T."/>
            <person name="Klenk H.P."/>
            <person name="Kyrpides N."/>
            <person name="Ivanova N."/>
        </authorList>
    </citation>
    <scope>NUCLEOTIDE SEQUENCE [LARGE SCALE GENOMIC DNA]</scope>
    <source>
        <strain evidence="3">DSM 12710 / JCM 10830 / BK20S6-10-b1 / P8</strain>
    </source>
</reference>
<proteinExistence type="predicted"/>
<sequence>MPGVWRVLSYVGVIVVLALFAGKLLGLPVALMIVYGSSMEPSLKPFDLVLGVHPDIVGGVGRGDVVVWCDPGDVWRTSCVVHRVIDVRGAGGENIVITKGDALTYPDPPVRLSRVSYVVVAHAPNLVTLLLLTLIYVIGIIYHSVYLPYISHRRRLIVYPGTIALLLVIYYVITNTIYIGSGMLDTSPTTISFPRLYREDLSFNTYSGLVNISLSYNSSLSPINSPKCGVIEPINASLIPEKFTIANGSANIIIRIPPNVFQELWRIDSKRVSSWSLPSPPAKVSTSILLSCVLRFNGGILKSTYSLKFNWIEPVAKPYGDDKVVVENHNPVPINASVEVYSYYQDKVIYRESIVLKPFTNNIIDLPKTGEGDVLVVYIHYVFLGHVRSIGVVVHA</sequence>
<dbReference type="AlphaFoldDB" id="D7DAY5"/>
<organism evidence="2 3">
    <name type="scientific">Staphylothermus hellenicus (strain DSM 12710 / JCM 10830 / BK20S6-10-b1 / P8)</name>
    <dbReference type="NCBI Taxonomy" id="591019"/>
    <lineage>
        <taxon>Archaea</taxon>
        <taxon>Thermoproteota</taxon>
        <taxon>Thermoprotei</taxon>
        <taxon>Desulfurococcales</taxon>
        <taxon>Desulfurococcaceae</taxon>
        <taxon>Staphylothermus</taxon>
    </lineage>
</organism>
<evidence type="ECO:0000313" key="3">
    <source>
        <dbReference type="Proteomes" id="UP000002573"/>
    </source>
</evidence>
<dbReference type="GeneID" id="9233479"/>
<feature type="transmembrane region" description="Helical" evidence="1">
    <location>
        <begin position="156"/>
        <end position="173"/>
    </location>
</feature>
<gene>
    <name evidence="2" type="ordered locus">Shell_0190</name>
</gene>
<reference evidence="3" key="1">
    <citation type="submission" date="2010-05" db="EMBL/GenBank/DDBJ databases">
        <title>Complete sequence of Staphylothermus hellenicus DSM 12710.</title>
        <authorList>
            <consortium name="US DOE Joint Genome Institute"/>
            <person name="Lucas S."/>
            <person name="Copeland A."/>
            <person name="Lapidus A."/>
            <person name="Cheng J.-F."/>
            <person name="Bruce D."/>
            <person name="Goodwin L."/>
            <person name="Pitluck S."/>
            <person name="Davenport K."/>
            <person name="Detter J.C."/>
            <person name="Han C."/>
            <person name="Tapia R."/>
            <person name="Larimer F."/>
            <person name="Land M."/>
            <person name="Hauser L."/>
            <person name="Kyrpides N."/>
            <person name="Mikhailova N."/>
            <person name="Anderson I.J."/>
            <person name="Woyke T."/>
        </authorList>
    </citation>
    <scope>NUCLEOTIDE SEQUENCE [LARGE SCALE GENOMIC DNA]</scope>
    <source>
        <strain evidence="3">DSM 12710 / JCM 10830 / BK20S6-10-b1 / P8</strain>
    </source>
</reference>
<dbReference type="STRING" id="591019.Shell_0190"/>
<feature type="transmembrane region" description="Helical" evidence="1">
    <location>
        <begin position="126"/>
        <end position="149"/>
    </location>
</feature>